<dbReference type="EMBL" id="JARVKM010000020">
    <property type="protein sequence ID" value="KAK9777713.1"/>
    <property type="molecule type" value="Genomic_DNA"/>
</dbReference>
<dbReference type="Proteomes" id="UP001465668">
    <property type="component" value="Unassembled WGS sequence"/>
</dbReference>
<protein>
    <recommendedName>
        <fullName evidence="3">Fusicoccadiene synthase</fullName>
    </recommendedName>
</protein>
<evidence type="ECO:0008006" key="3">
    <source>
        <dbReference type="Google" id="ProtNLM"/>
    </source>
</evidence>
<name>A0ABR2XV74_9PEZI</name>
<evidence type="ECO:0000313" key="1">
    <source>
        <dbReference type="EMBL" id="KAK9777713.1"/>
    </source>
</evidence>
<dbReference type="SUPFAM" id="SSF48576">
    <property type="entry name" value="Terpenoid synthases"/>
    <property type="match status" value="1"/>
</dbReference>
<keyword evidence="2" id="KW-1185">Reference proteome</keyword>
<dbReference type="InterPro" id="IPR008949">
    <property type="entry name" value="Isoprenoid_synthase_dom_sf"/>
</dbReference>
<proteinExistence type="predicted"/>
<reference evidence="1 2" key="1">
    <citation type="submission" date="2024-02" db="EMBL/GenBank/DDBJ databases">
        <title>First draft genome assembly of two strains of Seiridium cardinale.</title>
        <authorList>
            <person name="Emiliani G."/>
            <person name="Scali E."/>
        </authorList>
    </citation>
    <scope>NUCLEOTIDE SEQUENCE [LARGE SCALE GENOMIC DNA]</scope>
    <source>
        <strain evidence="1 2">BM-138-000479</strain>
    </source>
</reference>
<organism evidence="1 2">
    <name type="scientific">Seiridium cardinale</name>
    <dbReference type="NCBI Taxonomy" id="138064"/>
    <lineage>
        <taxon>Eukaryota</taxon>
        <taxon>Fungi</taxon>
        <taxon>Dikarya</taxon>
        <taxon>Ascomycota</taxon>
        <taxon>Pezizomycotina</taxon>
        <taxon>Sordariomycetes</taxon>
        <taxon>Xylariomycetidae</taxon>
        <taxon>Amphisphaeriales</taxon>
        <taxon>Sporocadaceae</taxon>
        <taxon>Seiridium</taxon>
    </lineage>
</organism>
<comment type="caution">
    <text evidence="1">The sequence shown here is derived from an EMBL/GenBank/DDBJ whole genome shotgun (WGS) entry which is preliminary data.</text>
</comment>
<gene>
    <name evidence="1" type="ORF">SCAR479_05761</name>
</gene>
<dbReference type="Pfam" id="PF19086">
    <property type="entry name" value="Terpene_syn_C_2"/>
    <property type="match status" value="1"/>
</dbReference>
<dbReference type="Gene3D" id="1.10.600.10">
    <property type="entry name" value="Farnesyl Diphosphate Synthase"/>
    <property type="match status" value="1"/>
</dbReference>
<accession>A0ABR2XV74</accession>
<sequence>MDFHYSEVIEKATYETHGLAGDIELRVHKQSILETKGTLRVQDDWAKHVSPLPLDGYKGGLSHPYSFTSATIPECLPERLEILSYANEYAFLYDDEMEKLDHKEFRRETSGILKAFDNALDRKVSTRTRPEKRLQAQVLAELMALDPTRATIMMKFWATFVQSASQTRIHPWNTLEEYVPARIIDAGELFWFGMLTFGMALTIPEEEYDSCTELAKPAYAVLGLTNDLYSWDKEQRDAERVGQPYVFNAVWVIMKERSVSEEEAILLCRAEIKSWMDVYRRTVDDTIANFSLSKGLRAYIEALLYSCVGNLVWSITCPRYRDI</sequence>
<evidence type="ECO:0000313" key="2">
    <source>
        <dbReference type="Proteomes" id="UP001465668"/>
    </source>
</evidence>